<keyword evidence="3" id="KW-1185">Reference proteome</keyword>
<evidence type="ECO:0000256" key="1">
    <source>
        <dbReference type="SAM" id="MobiDB-lite"/>
    </source>
</evidence>
<evidence type="ECO:0008006" key="4">
    <source>
        <dbReference type="Google" id="ProtNLM"/>
    </source>
</evidence>
<feature type="region of interest" description="Disordered" evidence="1">
    <location>
        <begin position="74"/>
        <end position="94"/>
    </location>
</feature>
<protein>
    <recommendedName>
        <fullName evidence="4">CCHC-type domain-containing protein</fullName>
    </recommendedName>
</protein>
<evidence type="ECO:0000313" key="2">
    <source>
        <dbReference type="EMBL" id="CAH9068700.1"/>
    </source>
</evidence>
<reference evidence="2" key="1">
    <citation type="submission" date="2022-07" db="EMBL/GenBank/DDBJ databases">
        <authorList>
            <person name="Macas J."/>
            <person name="Novak P."/>
            <person name="Neumann P."/>
        </authorList>
    </citation>
    <scope>NUCLEOTIDE SEQUENCE</scope>
</reference>
<dbReference type="EMBL" id="CAMAPE010000005">
    <property type="protein sequence ID" value="CAH9068700.1"/>
    <property type="molecule type" value="Genomic_DNA"/>
</dbReference>
<accession>A0A9P0YMH5</accession>
<sequence length="163" mass="18033">MLSHTPNNQYQSIASPSIIESNALIVKSNNPKKKFTGTCSHCGFQGHSSERCYQLIGYPSNWKGPKGQRYAPGFKPPSTNANKSSQAHLASAAPTDTTDVHEFDFCNPELYNQFLQFMKNQQSVPSSSHAAMAISQTTDHDKSSSLTDNSFKGPKYTENHWLC</sequence>
<feature type="compositionally biased region" description="Polar residues" evidence="1">
    <location>
        <begin position="77"/>
        <end position="88"/>
    </location>
</feature>
<dbReference type="AlphaFoldDB" id="A0A9P0YMH5"/>
<gene>
    <name evidence="2" type="ORF">CEURO_LOCUS2913</name>
</gene>
<dbReference type="OrthoDB" id="1282216at2759"/>
<proteinExistence type="predicted"/>
<comment type="caution">
    <text evidence="2">The sequence shown here is derived from an EMBL/GenBank/DDBJ whole genome shotgun (WGS) entry which is preliminary data.</text>
</comment>
<dbReference type="PANTHER" id="PTHR34222">
    <property type="entry name" value="GAG_PRE-INTEGRS DOMAIN-CONTAINING PROTEIN"/>
    <property type="match status" value="1"/>
</dbReference>
<dbReference type="PANTHER" id="PTHR34222:SF100">
    <property type="entry name" value="CCHC-TYPE DOMAIN-CONTAINING PROTEIN"/>
    <property type="match status" value="1"/>
</dbReference>
<dbReference type="Proteomes" id="UP001152484">
    <property type="component" value="Unassembled WGS sequence"/>
</dbReference>
<feature type="region of interest" description="Disordered" evidence="1">
    <location>
        <begin position="128"/>
        <end position="151"/>
    </location>
</feature>
<organism evidence="2 3">
    <name type="scientific">Cuscuta europaea</name>
    <name type="common">European dodder</name>
    <dbReference type="NCBI Taxonomy" id="41803"/>
    <lineage>
        <taxon>Eukaryota</taxon>
        <taxon>Viridiplantae</taxon>
        <taxon>Streptophyta</taxon>
        <taxon>Embryophyta</taxon>
        <taxon>Tracheophyta</taxon>
        <taxon>Spermatophyta</taxon>
        <taxon>Magnoliopsida</taxon>
        <taxon>eudicotyledons</taxon>
        <taxon>Gunneridae</taxon>
        <taxon>Pentapetalae</taxon>
        <taxon>asterids</taxon>
        <taxon>lamiids</taxon>
        <taxon>Solanales</taxon>
        <taxon>Convolvulaceae</taxon>
        <taxon>Cuscuteae</taxon>
        <taxon>Cuscuta</taxon>
        <taxon>Cuscuta subgen. Cuscuta</taxon>
    </lineage>
</organism>
<feature type="compositionally biased region" description="Polar residues" evidence="1">
    <location>
        <begin position="128"/>
        <end position="137"/>
    </location>
</feature>
<evidence type="ECO:0000313" key="3">
    <source>
        <dbReference type="Proteomes" id="UP001152484"/>
    </source>
</evidence>
<name>A0A9P0YMH5_CUSEU</name>